<dbReference type="Gene3D" id="3.30.43.10">
    <property type="entry name" value="Uridine Diphospho-n-acetylenolpyruvylglucosamine Reductase, domain 2"/>
    <property type="match status" value="1"/>
</dbReference>
<dbReference type="InterPro" id="IPR016169">
    <property type="entry name" value="FAD-bd_PCMH_sub2"/>
</dbReference>
<dbReference type="Gene3D" id="3.40.462.20">
    <property type="match status" value="1"/>
</dbReference>
<dbReference type="PROSITE" id="PS51387">
    <property type="entry name" value="FAD_PCMH"/>
    <property type="match status" value="1"/>
</dbReference>
<protein>
    <submittedName>
        <fullName evidence="7">FAD-binding oxidoreductase</fullName>
    </submittedName>
</protein>
<dbReference type="InterPro" id="IPR016167">
    <property type="entry name" value="FAD-bd_PCMH_sub1"/>
</dbReference>
<dbReference type="Proteomes" id="UP000518300">
    <property type="component" value="Unassembled WGS sequence"/>
</dbReference>
<dbReference type="InterPro" id="IPR016166">
    <property type="entry name" value="FAD-bd_PCMH"/>
</dbReference>
<dbReference type="Pfam" id="PF01565">
    <property type="entry name" value="FAD_binding_4"/>
    <property type="match status" value="1"/>
</dbReference>
<evidence type="ECO:0000259" key="6">
    <source>
        <dbReference type="PROSITE" id="PS51387"/>
    </source>
</evidence>
<proteinExistence type="inferred from homology"/>
<keyword evidence="3" id="KW-0285">Flavoprotein</keyword>
<comment type="similarity">
    <text evidence="2">Belongs to the oxygen-dependent FAD-linked oxidoreductase family.</text>
</comment>
<evidence type="ECO:0000256" key="1">
    <source>
        <dbReference type="ARBA" id="ARBA00001974"/>
    </source>
</evidence>
<evidence type="ECO:0000256" key="4">
    <source>
        <dbReference type="ARBA" id="ARBA00022827"/>
    </source>
</evidence>
<evidence type="ECO:0000256" key="2">
    <source>
        <dbReference type="ARBA" id="ARBA00005466"/>
    </source>
</evidence>
<evidence type="ECO:0000313" key="7">
    <source>
        <dbReference type="EMBL" id="NMO14299.1"/>
    </source>
</evidence>
<accession>A0A848L6E4</accession>
<dbReference type="InterPro" id="IPR050416">
    <property type="entry name" value="FAD-linked_Oxidoreductase"/>
</dbReference>
<gene>
    <name evidence="7" type="ORF">HG543_05430</name>
</gene>
<keyword evidence="8" id="KW-1185">Reference proteome</keyword>
<name>A0A848L6E4_9BACT</name>
<evidence type="ECO:0000313" key="8">
    <source>
        <dbReference type="Proteomes" id="UP000518300"/>
    </source>
</evidence>
<feature type="domain" description="FAD-binding PCMH-type" evidence="6">
    <location>
        <begin position="43"/>
        <end position="211"/>
    </location>
</feature>
<dbReference type="AlphaFoldDB" id="A0A848L6E4"/>
<comment type="cofactor">
    <cofactor evidence="1">
        <name>FAD</name>
        <dbReference type="ChEBI" id="CHEBI:57692"/>
    </cofactor>
</comment>
<dbReference type="GO" id="GO:0071949">
    <property type="term" value="F:FAD binding"/>
    <property type="evidence" value="ECO:0007669"/>
    <property type="project" value="InterPro"/>
</dbReference>
<dbReference type="Gene3D" id="3.30.465.10">
    <property type="match status" value="1"/>
</dbReference>
<keyword evidence="5" id="KW-0560">Oxidoreductase</keyword>
<dbReference type="PANTHER" id="PTHR42973">
    <property type="entry name" value="BINDING OXIDOREDUCTASE, PUTATIVE (AFU_ORTHOLOGUE AFUA_1G17690)-RELATED"/>
    <property type="match status" value="1"/>
</dbReference>
<dbReference type="Pfam" id="PF08031">
    <property type="entry name" value="BBE"/>
    <property type="match status" value="1"/>
</dbReference>
<dbReference type="InterPro" id="IPR012951">
    <property type="entry name" value="BBE"/>
</dbReference>
<evidence type="ECO:0000256" key="5">
    <source>
        <dbReference type="ARBA" id="ARBA00023002"/>
    </source>
</evidence>
<dbReference type="GO" id="GO:0016491">
    <property type="term" value="F:oxidoreductase activity"/>
    <property type="evidence" value="ECO:0007669"/>
    <property type="project" value="UniProtKB-KW"/>
</dbReference>
<organism evidence="7 8">
    <name type="scientific">Pyxidicoccus fallax</name>
    <dbReference type="NCBI Taxonomy" id="394095"/>
    <lineage>
        <taxon>Bacteria</taxon>
        <taxon>Pseudomonadati</taxon>
        <taxon>Myxococcota</taxon>
        <taxon>Myxococcia</taxon>
        <taxon>Myxococcales</taxon>
        <taxon>Cystobacterineae</taxon>
        <taxon>Myxococcaceae</taxon>
        <taxon>Pyxidicoccus</taxon>
    </lineage>
</organism>
<keyword evidence="4" id="KW-0274">FAD</keyword>
<dbReference type="InterPro" id="IPR036318">
    <property type="entry name" value="FAD-bd_PCMH-like_sf"/>
</dbReference>
<dbReference type="SUPFAM" id="SSF56176">
    <property type="entry name" value="FAD-binding/transporter-associated domain-like"/>
    <property type="match status" value="1"/>
</dbReference>
<dbReference type="InterPro" id="IPR006094">
    <property type="entry name" value="Oxid_FAD_bind_N"/>
</dbReference>
<comment type="caution">
    <text evidence="7">The sequence shown here is derived from an EMBL/GenBank/DDBJ whole genome shotgun (WGS) entry which is preliminary data.</text>
</comment>
<reference evidence="7 8" key="1">
    <citation type="submission" date="2020-04" db="EMBL/GenBank/DDBJ databases">
        <title>Draft genome of Pyxidicoccus fallax type strain.</title>
        <authorList>
            <person name="Whitworth D.E."/>
        </authorList>
    </citation>
    <scope>NUCLEOTIDE SEQUENCE [LARGE SCALE GENOMIC DNA]</scope>
    <source>
        <strain evidence="7 8">DSM 14698</strain>
    </source>
</reference>
<dbReference type="PANTHER" id="PTHR42973:SF39">
    <property type="entry name" value="FAD-BINDING PCMH-TYPE DOMAIN-CONTAINING PROTEIN"/>
    <property type="match status" value="1"/>
</dbReference>
<dbReference type="EMBL" id="JABBJJ010000016">
    <property type="protein sequence ID" value="NMO14299.1"/>
    <property type="molecule type" value="Genomic_DNA"/>
</dbReference>
<sequence length="476" mass="52226">MEAHGRAREVDWSPLRGVLQGTVITPGDERLVLANKQFAAGQPIAPPQALVRCRSTPDVRRTLEFLREHALPFSVRSGGHCFADLSTRAPVIVDLAELNHVTCRDGVAVVGPGALSGDVSRSLATEGRVVPTGGCPRVGMGGLSLVGGFGFLGRRHGLTSDQVERLRVVLADGSEVHASRDEAPDLFWALRGSGTAGLGIVTELTLRTFPLEGLTVCNGRWPLTEAAALMALWQHHAPEADPDVNLELGLVAPDDPEAPCHVELFGVLLGSDARVAGHRETLARWLGPLAKDLRLWNLAPAEAADYVVGLLDHEVSPAWLPSLPYRHTGYQFTRSNFFDAPLSPESIRACVEQFEADRRYAQFRELELIPWGGAYARPDASSSFLHRGARMMLRHTATVGSRSTEALREHGRAWVDASRETVLRHANGHVYQGYADTRLDRFHHAYYGDRLGRLQRIKQKYDPENVFRNAQTLALP</sequence>
<evidence type="ECO:0000256" key="3">
    <source>
        <dbReference type="ARBA" id="ARBA00022630"/>
    </source>
</evidence>